<accession>A0A918YZR9</accession>
<dbReference type="SUPFAM" id="SSF52096">
    <property type="entry name" value="ClpP/crotonase"/>
    <property type="match status" value="1"/>
</dbReference>
<dbReference type="EMBL" id="BNCF01000004">
    <property type="protein sequence ID" value="GHE30536.1"/>
    <property type="molecule type" value="Genomic_DNA"/>
</dbReference>
<dbReference type="Gene3D" id="3.90.226.10">
    <property type="entry name" value="2-enoyl-CoA Hydratase, Chain A, domain 1"/>
    <property type="match status" value="1"/>
</dbReference>
<organism evidence="2 3">
    <name type="scientific">Vulcaniibacterium thermophilum</name>
    <dbReference type="NCBI Taxonomy" id="1169913"/>
    <lineage>
        <taxon>Bacteria</taxon>
        <taxon>Pseudomonadati</taxon>
        <taxon>Pseudomonadota</taxon>
        <taxon>Gammaproteobacteria</taxon>
        <taxon>Lysobacterales</taxon>
        <taxon>Lysobacteraceae</taxon>
        <taxon>Vulcaniibacterium</taxon>
    </lineage>
</organism>
<evidence type="ECO:0000313" key="2">
    <source>
        <dbReference type="EMBL" id="GHE30536.1"/>
    </source>
</evidence>
<reference evidence="2" key="1">
    <citation type="journal article" date="2014" name="Int. J. Syst. Evol. Microbiol.">
        <title>Complete genome sequence of Corynebacterium casei LMG S-19264T (=DSM 44701T), isolated from a smear-ripened cheese.</title>
        <authorList>
            <consortium name="US DOE Joint Genome Institute (JGI-PGF)"/>
            <person name="Walter F."/>
            <person name="Albersmeier A."/>
            <person name="Kalinowski J."/>
            <person name="Ruckert C."/>
        </authorList>
    </citation>
    <scope>NUCLEOTIDE SEQUENCE</scope>
    <source>
        <strain evidence="2">KCTC 32020</strain>
    </source>
</reference>
<dbReference type="AlphaFoldDB" id="A0A918YZR9"/>
<proteinExistence type="predicted"/>
<evidence type="ECO:0000313" key="3">
    <source>
        <dbReference type="Proteomes" id="UP000636453"/>
    </source>
</evidence>
<protein>
    <submittedName>
        <fullName evidence="2">Uncharacterized protein</fullName>
    </submittedName>
</protein>
<name>A0A918YZR9_9GAMM</name>
<comment type="caution">
    <text evidence="2">The sequence shown here is derived from an EMBL/GenBank/DDBJ whole genome shotgun (WGS) entry which is preliminary data.</text>
</comment>
<feature type="chain" id="PRO_5037093648" evidence="1">
    <location>
        <begin position="27"/>
        <end position="215"/>
    </location>
</feature>
<evidence type="ECO:0000256" key="1">
    <source>
        <dbReference type="SAM" id="SignalP"/>
    </source>
</evidence>
<keyword evidence="3" id="KW-1185">Reference proteome</keyword>
<reference evidence="2" key="2">
    <citation type="submission" date="2020-09" db="EMBL/GenBank/DDBJ databases">
        <authorList>
            <person name="Sun Q."/>
            <person name="Kim S."/>
        </authorList>
    </citation>
    <scope>NUCLEOTIDE SEQUENCE</scope>
    <source>
        <strain evidence="2">KCTC 32020</strain>
    </source>
</reference>
<gene>
    <name evidence="2" type="ORF">GCM10007167_10670</name>
</gene>
<dbReference type="InterPro" id="IPR029045">
    <property type="entry name" value="ClpP/crotonase-like_dom_sf"/>
</dbReference>
<dbReference type="Proteomes" id="UP000636453">
    <property type="component" value="Unassembled WGS sequence"/>
</dbReference>
<sequence>MKGWLSRVVCGAALMLATATGARATAADAVVTASVDGRALYVVGVIGPRFERDVRKALRRHRGIRELVIESPGGLRAQAFKVARLVNARGVTVRVERHCASACVLLWALARSRELDAGARIGLHRSSLPTDFPLPPAMRADLMRRNDRETDAVLRAAGFPERIVALGADTPAWSMSWFSATELQREGVPFVMRDSAAIATPGAYASSEASEARGR</sequence>
<keyword evidence="1" id="KW-0732">Signal</keyword>
<feature type="signal peptide" evidence="1">
    <location>
        <begin position="1"/>
        <end position="26"/>
    </location>
</feature>